<dbReference type="PANTHER" id="PTHR13510:SF44">
    <property type="entry name" value="RABENOSYN-5"/>
    <property type="match status" value="1"/>
</dbReference>
<keyword evidence="1" id="KW-0479">Metal-binding</keyword>
<dbReference type="InterPro" id="IPR011011">
    <property type="entry name" value="Znf_FYVE_PHD"/>
</dbReference>
<dbReference type="eggNOG" id="ENOG502R4FX">
    <property type="taxonomic scope" value="Eukaryota"/>
</dbReference>
<accession>K3X124</accession>
<dbReference type="InterPro" id="IPR023393">
    <property type="entry name" value="START-like_dom_sf"/>
</dbReference>
<dbReference type="Gene3D" id="3.30.40.10">
    <property type="entry name" value="Zinc/RING finger domain, C3HC4 (zinc finger)"/>
    <property type="match status" value="1"/>
</dbReference>
<keyword evidence="3" id="KW-0862">Zinc</keyword>
<dbReference type="PROSITE" id="PS50178">
    <property type="entry name" value="ZF_FYVE"/>
    <property type="match status" value="1"/>
</dbReference>
<evidence type="ECO:0000256" key="5">
    <source>
        <dbReference type="SAM" id="MobiDB-lite"/>
    </source>
</evidence>
<proteinExistence type="predicted"/>
<feature type="compositionally biased region" description="Basic and acidic residues" evidence="5">
    <location>
        <begin position="336"/>
        <end position="353"/>
    </location>
</feature>
<reference evidence="8" key="1">
    <citation type="journal article" date="2010" name="Genome Biol.">
        <title>Genome sequence of the necrotrophic plant pathogen Pythium ultimum reveals original pathogenicity mechanisms and effector repertoire.</title>
        <authorList>
            <person name="Levesque C.A."/>
            <person name="Brouwer H."/>
            <person name="Cano L."/>
            <person name="Hamilton J.P."/>
            <person name="Holt C."/>
            <person name="Huitema E."/>
            <person name="Raffaele S."/>
            <person name="Robideau G.P."/>
            <person name="Thines M."/>
            <person name="Win J."/>
            <person name="Zerillo M.M."/>
            <person name="Beakes G.W."/>
            <person name="Boore J.L."/>
            <person name="Busam D."/>
            <person name="Dumas B."/>
            <person name="Ferriera S."/>
            <person name="Fuerstenberg S.I."/>
            <person name="Gachon C.M."/>
            <person name="Gaulin E."/>
            <person name="Govers F."/>
            <person name="Grenville-Briggs L."/>
            <person name="Horner N."/>
            <person name="Hostetler J."/>
            <person name="Jiang R.H."/>
            <person name="Johnson J."/>
            <person name="Krajaejun T."/>
            <person name="Lin H."/>
            <person name="Meijer H.J."/>
            <person name="Moore B."/>
            <person name="Morris P."/>
            <person name="Phuntmart V."/>
            <person name="Puiu D."/>
            <person name="Shetty J."/>
            <person name="Stajich J.E."/>
            <person name="Tripathy S."/>
            <person name="Wawra S."/>
            <person name="van West P."/>
            <person name="Whitty B.R."/>
            <person name="Coutinho P.M."/>
            <person name="Henrissat B."/>
            <person name="Martin F."/>
            <person name="Thomas P.D."/>
            <person name="Tyler B.M."/>
            <person name="De Vries R.P."/>
            <person name="Kamoun S."/>
            <person name="Yandell M."/>
            <person name="Tisserat N."/>
            <person name="Buell C.R."/>
        </authorList>
    </citation>
    <scope>NUCLEOTIDE SEQUENCE</scope>
    <source>
        <strain evidence="8">DAOM:BR144</strain>
    </source>
</reference>
<evidence type="ECO:0000313" key="8">
    <source>
        <dbReference type="Proteomes" id="UP000019132"/>
    </source>
</evidence>
<evidence type="ECO:0000256" key="1">
    <source>
        <dbReference type="ARBA" id="ARBA00022723"/>
    </source>
</evidence>
<evidence type="ECO:0000256" key="3">
    <source>
        <dbReference type="ARBA" id="ARBA00022833"/>
    </source>
</evidence>
<dbReference type="SUPFAM" id="SSF55961">
    <property type="entry name" value="Bet v1-like"/>
    <property type="match status" value="1"/>
</dbReference>
<dbReference type="InParanoid" id="K3X124"/>
<dbReference type="VEuPathDB" id="FungiDB:PYU1_G010900"/>
<keyword evidence="2 4" id="KW-0863">Zinc-finger</keyword>
<reference evidence="8" key="2">
    <citation type="submission" date="2010-04" db="EMBL/GenBank/DDBJ databases">
        <authorList>
            <person name="Buell R."/>
            <person name="Hamilton J."/>
            <person name="Hostetler J."/>
        </authorList>
    </citation>
    <scope>NUCLEOTIDE SEQUENCE [LARGE SCALE GENOMIC DNA]</scope>
    <source>
        <strain evidence="8">DAOM:BR144</strain>
    </source>
</reference>
<evidence type="ECO:0000256" key="4">
    <source>
        <dbReference type="PROSITE-ProRule" id="PRU00091"/>
    </source>
</evidence>
<keyword evidence="8" id="KW-1185">Reference proteome</keyword>
<dbReference type="GO" id="GO:0008270">
    <property type="term" value="F:zinc ion binding"/>
    <property type="evidence" value="ECO:0007669"/>
    <property type="project" value="UniProtKB-KW"/>
</dbReference>
<feature type="region of interest" description="Disordered" evidence="5">
    <location>
        <begin position="336"/>
        <end position="372"/>
    </location>
</feature>
<dbReference type="AlphaFoldDB" id="K3X124"/>
<dbReference type="CDD" id="cd00065">
    <property type="entry name" value="FYVE_like_SF"/>
    <property type="match status" value="1"/>
</dbReference>
<dbReference type="Gene3D" id="3.30.530.20">
    <property type="match status" value="1"/>
</dbReference>
<sequence>MAANTRDYHQRIRVTPEEQTAYDDLATNLVNIALIQYSRFNGLIDTDDWSLVRKRKQMSIYRSIDHVGDPHVTLMTGSGLIHGSLEDAMDGLYCDTTTDLRTVKTLLHYKLLNAAVLNVSKRRTDAAPFQFAGIKWTAANVSWGLTKHRDLLTYERVGTTRDENGHELVYYVLESIDRPEWPVNSKKGIKRAKTSTCYLFKRLPDNRVEVFLWGEFYDIGSVSQRIAEYVIAGIWLNVVYSVDCAEAKKCSKLMARSVGRSWPKKNSCHVCRKSTNVFKTPRQCAGCSQRMCTACSCYRATFQLDMRTGKPVEERFCKLCVNKIVSAEVPRRVFRERLHTDSPKGSERVEPTHVKSTSLPDPSNLPLPWKESEPFFEGPLVVAE</sequence>
<dbReference type="PANTHER" id="PTHR13510">
    <property type="entry name" value="FYVE-FINGER-CONTAINING RAB5 EFFECTOR PROTEIN RABENOSYN-5-RELATED"/>
    <property type="match status" value="1"/>
</dbReference>
<evidence type="ECO:0000259" key="6">
    <source>
        <dbReference type="PROSITE" id="PS50178"/>
    </source>
</evidence>
<dbReference type="EnsemblProtists" id="PYU1_T010923">
    <property type="protein sequence ID" value="PYU1_T010923"/>
    <property type="gene ID" value="PYU1_G010900"/>
</dbReference>
<protein>
    <recommendedName>
        <fullName evidence="6">FYVE-type domain-containing protein</fullName>
    </recommendedName>
</protein>
<reference evidence="7" key="3">
    <citation type="submission" date="2015-02" db="UniProtKB">
        <authorList>
            <consortium name="EnsemblProtists"/>
        </authorList>
    </citation>
    <scope>IDENTIFICATION</scope>
    <source>
        <strain evidence="7">DAOM BR144</strain>
    </source>
</reference>
<evidence type="ECO:0000313" key="7">
    <source>
        <dbReference type="EnsemblProtists" id="PYU1_T010923"/>
    </source>
</evidence>
<dbReference type="InterPro" id="IPR017455">
    <property type="entry name" value="Znf_FYVE-rel"/>
</dbReference>
<dbReference type="HOGENOM" id="CLU_015303_1_1_1"/>
<dbReference type="EMBL" id="GL376590">
    <property type="status" value="NOT_ANNOTATED_CDS"/>
    <property type="molecule type" value="Genomic_DNA"/>
</dbReference>
<organism evidence="7 8">
    <name type="scientific">Globisporangium ultimum (strain ATCC 200006 / CBS 805.95 / DAOM BR144)</name>
    <name type="common">Pythium ultimum</name>
    <dbReference type="NCBI Taxonomy" id="431595"/>
    <lineage>
        <taxon>Eukaryota</taxon>
        <taxon>Sar</taxon>
        <taxon>Stramenopiles</taxon>
        <taxon>Oomycota</taxon>
        <taxon>Peronosporomycetes</taxon>
        <taxon>Pythiales</taxon>
        <taxon>Pythiaceae</taxon>
        <taxon>Globisporangium</taxon>
    </lineage>
</organism>
<name>K3X124_GLOUD</name>
<feature type="domain" description="FYVE-type" evidence="6">
    <location>
        <begin position="262"/>
        <end position="325"/>
    </location>
</feature>
<dbReference type="InterPro" id="IPR052727">
    <property type="entry name" value="Rab4/Rab5_effector"/>
</dbReference>
<dbReference type="SUPFAM" id="SSF57903">
    <property type="entry name" value="FYVE/PHD zinc finger"/>
    <property type="match status" value="1"/>
</dbReference>
<dbReference type="Proteomes" id="UP000019132">
    <property type="component" value="Unassembled WGS sequence"/>
</dbReference>
<evidence type="ECO:0000256" key="2">
    <source>
        <dbReference type="ARBA" id="ARBA00022771"/>
    </source>
</evidence>
<dbReference type="InterPro" id="IPR013083">
    <property type="entry name" value="Znf_RING/FYVE/PHD"/>
</dbReference>